<keyword evidence="3" id="KW-1185">Reference proteome</keyword>
<evidence type="ECO:0000313" key="2">
    <source>
        <dbReference type="EMBL" id="KAH3845588.1"/>
    </source>
</evidence>
<comment type="caution">
    <text evidence="2">The sequence shown here is derived from an EMBL/GenBank/DDBJ whole genome shotgun (WGS) entry which is preliminary data.</text>
</comment>
<reference evidence="2" key="2">
    <citation type="submission" date="2020-11" db="EMBL/GenBank/DDBJ databases">
        <authorList>
            <person name="McCartney M.A."/>
            <person name="Auch B."/>
            <person name="Kono T."/>
            <person name="Mallez S."/>
            <person name="Becker A."/>
            <person name="Gohl D.M."/>
            <person name="Silverstein K.A.T."/>
            <person name="Koren S."/>
            <person name="Bechman K.B."/>
            <person name="Herman A."/>
            <person name="Abrahante J.E."/>
            <person name="Garbe J."/>
        </authorList>
    </citation>
    <scope>NUCLEOTIDE SEQUENCE</scope>
    <source>
        <strain evidence="2">Duluth1</strain>
        <tissue evidence="2">Whole animal</tissue>
    </source>
</reference>
<feature type="compositionally biased region" description="Basic and acidic residues" evidence="1">
    <location>
        <begin position="90"/>
        <end position="108"/>
    </location>
</feature>
<feature type="region of interest" description="Disordered" evidence="1">
    <location>
        <begin position="90"/>
        <end position="116"/>
    </location>
</feature>
<reference evidence="2" key="1">
    <citation type="journal article" date="2019" name="bioRxiv">
        <title>The Genome of the Zebra Mussel, Dreissena polymorpha: A Resource for Invasive Species Research.</title>
        <authorList>
            <person name="McCartney M.A."/>
            <person name="Auch B."/>
            <person name="Kono T."/>
            <person name="Mallez S."/>
            <person name="Zhang Y."/>
            <person name="Obille A."/>
            <person name="Becker A."/>
            <person name="Abrahante J.E."/>
            <person name="Garbe J."/>
            <person name="Badalamenti J.P."/>
            <person name="Herman A."/>
            <person name="Mangelson H."/>
            <person name="Liachko I."/>
            <person name="Sullivan S."/>
            <person name="Sone E.D."/>
            <person name="Koren S."/>
            <person name="Silverstein K.A.T."/>
            <person name="Beckman K.B."/>
            <person name="Gohl D.M."/>
        </authorList>
    </citation>
    <scope>NUCLEOTIDE SEQUENCE</scope>
    <source>
        <strain evidence="2">Duluth1</strain>
        <tissue evidence="2">Whole animal</tissue>
    </source>
</reference>
<dbReference type="PANTHER" id="PTHR47018">
    <property type="entry name" value="CXC DOMAIN-CONTAINING PROTEIN-RELATED"/>
    <property type="match status" value="1"/>
</dbReference>
<protein>
    <submittedName>
        <fullName evidence="2">Uncharacterized protein</fullName>
    </submittedName>
</protein>
<organism evidence="2 3">
    <name type="scientific">Dreissena polymorpha</name>
    <name type="common">Zebra mussel</name>
    <name type="synonym">Mytilus polymorpha</name>
    <dbReference type="NCBI Taxonomy" id="45954"/>
    <lineage>
        <taxon>Eukaryota</taxon>
        <taxon>Metazoa</taxon>
        <taxon>Spiralia</taxon>
        <taxon>Lophotrochozoa</taxon>
        <taxon>Mollusca</taxon>
        <taxon>Bivalvia</taxon>
        <taxon>Autobranchia</taxon>
        <taxon>Heteroconchia</taxon>
        <taxon>Euheterodonta</taxon>
        <taxon>Imparidentia</taxon>
        <taxon>Neoheterodontei</taxon>
        <taxon>Myida</taxon>
        <taxon>Dreissenoidea</taxon>
        <taxon>Dreissenidae</taxon>
        <taxon>Dreissena</taxon>
    </lineage>
</organism>
<sequence>MLDGRLCMEHVPESVREKFEVNGNCVVKKTKKRFSSMPFDQAHEQNNEMVKGSGGAGGLTDHPTAFRKWLIAGPEQARIINEFEGLEMQKDPGHHHEETNNHQVKFQEKTSSLIAK</sequence>
<accession>A0A9D4KT39</accession>
<dbReference type="EMBL" id="JAIWYP010000003">
    <property type="protein sequence ID" value="KAH3845588.1"/>
    <property type="molecule type" value="Genomic_DNA"/>
</dbReference>
<gene>
    <name evidence="2" type="ORF">DPMN_087869</name>
</gene>
<dbReference type="Proteomes" id="UP000828390">
    <property type="component" value="Unassembled WGS sequence"/>
</dbReference>
<proteinExistence type="predicted"/>
<name>A0A9D4KT39_DREPO</name>
<dbReference type="AlphaFoldDB" id="A0A9D4KT39"/>
<evidence type="ECO:0000313" key="3">
    <source>
        <dbReference type="Proteomes" id="UP000828390"/>
    </source>
</evidence>
<evidence type="ECO:0000256" key="1">
    <source>
        <dbReference type="SAM" id="MobiDB-lite"/>
    </source>
</evidence>